<gene>
    <name evidence="2" type="ORF">K452DRAFT_287223</name>
</gene>
<proteinExistence type="predicted"/>
<evidence type="ECO:0000313" key="3">
    <source>
        <dbReference type="Proteomes" id="UP000799438"/>
    </source>
</evidence>
<dbReference type="AlphaFoldDB" id="A0A6A6BEQ8"/>
<keyword evidence="1" id="KW-1133">Transmembrane helix</keyword>
<dbReference type="EMBL" id="ML995485">
    <property type="protein sequence ID" value="KAF2142028.1"/>
    <property type="molecule type" value="Genomic_DNA"/>
</dbReference>
<dbReference type="GeneID" id="54297930"/>
<keyword evidence="1" id="KW-0812">Transmembrane</keyword>
<dbReference type="Proteomes" id="UP000799438">
    <property type="component" value="Unassembled WGS sequence"/>
</dbReference>
<sequence>MRTYLPVAVFVVVVVVVALSDLLYLRHLLYARGTETVHIQGTNNKARKHDTQEEAS</sequence>
<feature type="transmembrane region" description="Helical" evidence="1">
    <location>
        <begin position="6"/>
        <end position="25"/>
    </location>
</feature>
<evidence type="ECO:0000256" key="1">
    <source>
        <dbReference type="SAM" id="Phobius"/>
    </source>
</evidence>
<reference evidence="2" key="1">
    <citation type="journal article" date="2020" name="Stud. Mycol.">
        <title>101 Dothideomycetes genomes: a test case for predicting lifestyles and emergence of pathogens.</title>
        <authorList>
            <person name="Haridas S."/>
            <person name="Albert R."/>
            <person name="Binder M."/>
            <person name="Bloem J."/>
            <person name="Labutti K."/>
            <person name="Salamov A."/>
            <person name="Andreopoulos B."/>
            <person name="Baker S."/>
            <person name="Barry K."/>
            <person name="Bills G."/>
            <person name="Bluhm B."/>
            <person name="Cannon C."/>
            <person name="Castanera R."/>
            <person name="Culley D."/>
            <person name="Daum C."/>
            <person name="Ezra D."/>
            <person name="Gonzalez J."/>
            <person name="Henrissat B."/>
            <person name="Kuo A."/>
            <person name="Liang C."/>
            <person name="Lipzen A."/>
            <person name="Lutzoni F."/>
            <person name="Magnuson J."/>
            <person name="Mondo S."/>
            <person name="Nolan M."/>
            <person name="Ohm R."/>
            <person name="Pangilinan J."/>
            <person name="Park H.-J."/>
            <person name="Ramirez L."/>
            <person name="Alfaro M."/>
            <person name="Sun H."/>
            <person name="Tritt A."/>
            <person name="Yoshinaga Y."/>
            <person name="Zwiers L.-H."/>
            <person name="Turgeon B."/>
            <person name="Goodwin S."/>
            <person name="Spatafora J."/>
            <person name="Crous P."/>
            <person name="Grigoriev I."/>
        </authorList>
    </citation>
    <scope>NUCLEOTIDE SEQUENCE</scope>
    <source>
        <strain evidence="2">CBS 121167</strain>
    </source>
</reference>
<name>A0A6A6BEQ8_9PEZI</name>
<evidence type="ECO:0000313" key="2">
    <source>
        <dbReference type="EMBL" id="KAF2142028.1"/>
    </source>
</evidence>
<dbReference type="RefSeq" id="XP_033397740.1">
    <property type="nucleotide sequence ID" value="XM_033540434.1"/>
</dbReference>
<keyword evidence="3" id="KW-1185">Reference proteome</keyword>
<keyword evidence="1" id="KW-0472">Membrane</keyword>
<organism evidence="2 3">
    <name type="scientific">Aplosporella prunicola CBS 121167</name>
    <dbReference type="NCBI Taxonomy" id="1176127"/>
    <lineage>
        <taxon>Eukaryota</taxon>
        <taxon>Fungi</taxon>
        <taxon>Dikarya</taxon>
        <taxon>Ascomycota</taxon>
        <taxon>Pezizomycotina</taxon>
        <taxon>Dothideomycetes</taxon>
        <taxon>Dothideomycetes incertae sedis</taxon>
        <taxon>Botryosphaeriales</taxon>
        <taxon>Aplosporellaceae</taxon>
        <taxon>Aplosporella</taxon>
    </lineage>
</organism>
<protein>
    <submittedName>
        <fullName evidence="2">Uncharacterized protein</fullName>
    </submittedName>
</protein>
<accession>A0A6A6BEQ8</accession>